<accession>A0A0P1E2E3</accession>
<evidence type="ECO:0000313" key="2">
    <source>
        <dbReference type="Proteomes" id="UP000050786"/>
    </source>
</evidence>
<name>A0A0P1E2E3_9RHOB</name>
<sequence>MPAFFFCPILVRFLDQIDLMTVRVFLRQQLVPTLRAEMRDINYGGRIICQHAQNGPRRHGFQTLARFEDG</sequence>
<reference evidence="2" key="1">
    <citation type="submission" date="2015-09" db="EMBL/GenBank/DDBJ databases">
        <authorList>
            <person name="Rodrigo-Torres L."/>
            <person name="Arahal D.R."/>
        </authorList>
    </citation>
    <scope>NUCLEOTIDE SEQUENCE [LARGE SCALE GENOMIC DNA]</scope>
    <source>
        <strain evidence="2">CECT 4293</strain>
    </source>
</reference>
<evidence type="ECO:0000313" key="1">
    <source>
        <dbReference type="EMBL" id="CUH41421.1"/>
    </source>
</evidence>
<organism evidence="1 2">
    <name type="scientific">Ruegeria atlantica</name>
    <dbReference type="NCBI Taxonomy" id="81569"/>
    <lineage>
        <taxon>Bacteria</taxon>
        <taxon>Pseudomonadati</taxon>
        <taxon>Pseudomonadota</taxon>
        <taxon>Alphaproteobacteria</taxon>
        <taxon>Rhodobacterales</taxon>
        <taxon>Roseobacteraceae</taxon>
        <taxon>Ruegeria</taxon>
    </lineage>
</organism>
<proteinExistence type="predicted"/>
<dbReference type="Proteomes" id="UP000050786">
    <property type="component" value="Unassembled WGS sequence"/>
</dbReference>
<gene>
    <name evidence="1" type="ORF">RUM4293_00292</name>
</gene>
<dbReference type="EMBL" id="CYPS01000008">
    <property type="protein sequence ID" value="CUH41421.1"/>
    <property type="molecule type" value="Genomic_DNA"/>
</dbReference>
<protein>
    <submittedName>
        <fullName evidence="1">Uncharacterized protein</fullName>
    </submittedName>
</protein>
<keyword evidence="2" id="KW-1185">Reference proteome</keyword>
<dbReference type="AlphaFoldDB" id="A0A0P1E2E3"/>